<dbReference type="Gene3D" id="3.20.20.140">
    <property type="entry name" value="Metal-dependent hydrolases"/>
    <property type="match status" value="1"/>
</dbReference>
<dbReference type="Pfam" id="PF01026">
    <property type="entry name" value="TatD_DNase"/>
    <property type="match status" value="1"/>
</dbReference>
<dbReference type="EMBL" id="CACVKT020007572">
    <property type="protein sequence ID" value="CAC5408610.1"/>
    <property type="molecule type" value="Genomic_DNA"/>
</dbReference>
<dbReference type="SUPFAM" id="SSF51556">
    <property type="entry name" value="Metallo-dependent hydrolases"/>
    <property type="match status" value="1"/>
</dbReference>
<protein>
    <submittedName>
        <fullName evidence="2">TatD</fullName>
        <ecNumber evidence="2">3.1.21.-</ecNumber>
    </submittedName>
</protein>
<dbReference type="EC" id="3.1.21.-" evidence="2"/>
<dbReference type="OrthoDB" id="6073509at2759"/>
<dbReference type="GO" id="GO:0016788">
    <property type="term" value="F:hydrolase activity, acting on ester bonds"/>
    <property type="evidence" value="ECO:0007669"/>
    <property type="project" value="InterPro"/>
</dbReference>
<name>A0A6J8DNX4_MYTCO</name>
<evidence type="ECO:0000313" key="2">
    <source>
        <dbReference type="EMBL" id="CAC5408610.1"/>
    </source>
</evidence>
<sequence>MLSRSIKQQSKVKKVLQKKLLLVTHRLQNTGNDRNYKMEAFDCHFHLDLPQDLHTCDLWKNVQQHINQHNIVKQDGSEINTVARIKSCDRTKWHINTTIDLESYSISLLNKDSGTQEWKKESWIDWNSDLKTSKTEWETNKWELSSDYVNKLELTKQQEVFIPHGIMCFCDPDFYPAIIPDNLTWKVAIGIHPTKATFITKEKFSLLKRLFRNKHVCALGEIGLDRRQHRLTWMEQELVFQRMLGLSQTYKFKVWKPIIINVHGTENDLCSKKAYTDVLNIVKLWCKKKQNIHLCNFHGTADIVYHWLNTFPNTYFSFLNNIKDFTFDQLRAVEVVPLNRLLLQSYYAEEQSEQRVLSLADNADRLSHIREEELCVILEETFENGKNLFPL</sequence>
<dbReference type="PANTHER" id="PTHR46363">
    <property type="entry name" value="DEOXYRIBONUCLEASE TATDN2-RELATED"/>
    <property type="match status" value="1"/>
</dbReference>
<dbReference type="InterPro" id="IPR001130">
    <property type="entry name" value="TatD-like"/>
</dbReference>
<proteinExistence type="inferred from homology"/>
<organism evidence="2 3">
    <name type="scientific">Mytilus coruscus</name>
    <name type="common">Sea mussel</name>
    <dbReference type="NCBI Taxonomy" id="42192"/>
    <lineage>
        <taxon>Eukaryota</taxon>
        <taxon>Metazoa</taxon>
        <taxon>Spiralia</taxon>
        <taxon>Lophotrochozoa</taxon>
        <taxon>Mollusca</taxon>
        <taxon>Bivalvia</taxon>
        <taxon>Autobranchia</taxon>
        <taxon>Pteriomorphia</taxon>
        <taxon>Mytilida</taxon>
        <taxon>Mytiloidea</taxon>
        <taxon>Mytilidae</taxon>
        <taxon>Mytilinae</taxon>
        <taxon>Mytilus</taxon>
    </lineage>
</organism>
<dbReference type="Proteomes" id="UP000507470">
    <property type="component" value="Unassembled WGS sequence"/>
</dbReference>
<dbReference type="InterPro" id="IPR032466">
    <property type="entry name" value="Metal_Hydrolase"/>
</dbReference>
<dbReference type="AlphaFoldDB" id="A0A6J8DNX4"/>
<comment type="similarity">
    <text evidence="1">Belongs to the metallo-dependent hydrolases superfamily. TatD-type hydrolase family.</text>
</comment>
<evidence type="ECO:0000313" key="3">
    <source>
        <dbReference type="Proteomes" id="UP000507470"/>
    </source>
</evidence>
<evidence type="ECO:0000256" key="1">
    <source>
        <dbReference type="ARBA" id="ARBA00009275"/>
    </source>
</evidence>
<keyword evidence="2" id="KW-0378">Hydrolase</keyword>
<gene>
    <name evidence="2" type="ORF">MCOR_41988</name>
</gene>
<accession>A0A6J8DNX4</accession>
<reference evidence="2 3" key="1">
    <citation type="submission" date="2020-06" db="EMBL/GenBank/DDBJ databases">
        <authorList>
            <person name="Li R."/>
            <person name="Bekaert M."/>
        </authorList>
    </citation>
    <scope>NUCLEOTIDE SEQUENCE [LARGE SCALE GENOMIC DNA]</scope>
    <source>
        <strain evidence="3">wild</strain>
    </source>
</reference>
<keyword evidence="3" id="KW-1185">Reference proteome</keyword>
<dbReference type="PANTHER" id="PTHR46363:SF1">
    <property type="entry name" value="DEOXYRIBONUCLEASE TATDN2-RELATED"/>
    <property type="match status" value="1"/>
</dbReference>